<comment type="caution">
    <text evidence="2">The sequence shown here is derived from an EMBL/GenBank/DDBJ whole genome shotgun (WGS) entry which is preliminary data.</text>
</comment>
<reference evidence="2 3" key="1">
    <citation type="journal article" date="2008" name="Int. J. Syst. Evol. Microbiol.">
        <title>Leifsonia pindariensis sp. nov., isolated from the Pindari glacier of the Indian Himalayas, and emended description of the genus Leifsonia.</title>
        <authorList>
            <person name="Reddy G.S."/>
            <person name="Prabagaran S.R."/>
            <person name="Shivaji S."/>
        </authorList>
    </citation>
    <scope>NUCLEOTIDE SEQUENCE [LARGE SCALE GENOMIC DNA]</scope>
    <source>
        <strain evidence="2 3">PON 10</strain>
    </source>
</reference>
<protein>
    <submittedName>
        <fullName evidence="2">Uncharacterized protein</fullName>
    </submittedName>
</protein>
<proteinExistence type="predicted"/>
<evidence type="ECO:0000256" key="1">
    <source>
        <dbReference type="SAM" id="MobiDB-lite"/>
    </source>
</evidence>
<feature type="region of interest" description="Disordered" evidence="1">
    <location>
        <begin position="110"/>
        <end position="181"/>
    </location>
</feature>
<keyword evidence="3" id="KW-1185">Reference proteome</keyword>
<sequence length="181" mass="20027">MNGSTVCRMHGGAAPQVRRRAQQRLDEASDIAVLHILKIMRDDSVPANVRLAAAKDVLDRSSIVGKQHLSVEVEVKPWEEHMSEVIVQYSSTHDPNIEDAVIVDEPAAIEAAHDERTRQNERTRALRKRRGVPTALPSEQSLPSSSAATPRRARPVAADQDAPAWFDPEPKAGLRRQNPAR</sequence>
<organism evidence="2 3">
    <name type="scientific">Microterricola pindariensis</name>
    <dbReference type="NCBI Taxonomy" id="478010"/>
    <lineage>
        <taxon>Bacteria</taxon>
        <taxon>Bacillati</taxon>
        <taxon>Actinomycetota</taxon>
        <taxon>Actinomycetes</taxon>
        <taxon>Micrococcales</taxon>
        <taxon>Microbacteriaceae</taxon>
        <taxon>Microterricola</taxon>
    </lineage>
</organism>
<evidence type="ECO:0000313" key="2">
    <source>
        <dbReference type="EMBL" id="PPL17956.1"/>
    </source>
</evidence>
<feature type="compositionally biased region" description="Low complexity" evidence="1">
    <location>
        <begin position="143"/>
        <end position="158"/>
    </location>
</feature>
<dbReference type="Proteomes" id="UP000237755">
    <property type="component" value="Unassembled WGS sequence"/>
</dbReference>
<accession>A0ABX5AU95</accession>
<feature type="compositionally biased region" description="Basic and acidic residues" evidence="1">
    <location>
        <begin position="111"/>
        <end position="124"/>
    </location>
</feature>
<dbReference type="EMBL" id="MPZN01000034">
    <property type="protein sequence ID" value="PPL17956.1"/>
    <property type="molecule type" value="Genomic_DNA"/>
</dbReference>
<name>A0ABX5AU95_9MICO</name>
<evidence type="ECO:0000313" key="3">
    <source>
        <dbReference type="Proteomes" id="UP000237755"/>
    </source>
</evidence>
<gene>
    <name evidence="2" type="ORF">GY24_10880</name>
</gene>